<dbReference type="SUPFAM" id="SSF53590">
    <property type="entry name" value="Nucleoside hydrolase"/>
    <property type="match status" value="1"/>
</dbReference>
<dbReference type="InterPro" id="IPR011483">
    <property type="entry name" value="Sde182_NH-like"/>
</dbReference>
<gene>
    <name evidence="3" type="ORF">D9758_005017</name>
</gene>
<accession>A0A8H5GWI4</accession>
<dbReference type="InterPro" id="IPR036452">
    <property type="entry name" value="Ribo_hydro-like"/>
</dbReference>
<keyword evidence="4" id="KW-1185">Reference proteome</keyword>
<name>A0A8H5GWI4_9AGAR</name>
<organism evidence="3 4">
    <name type="scientific">Tetrapyrgos nigripes</name>
    <dbReference type="NCBI Taxonomy" id="182062"/>
    <lineage>
        <taxon>Eukaryota</taxon>
        <taxon>Fungi</taxon>
        <taxon>Dikarya</taxon>
        <taxon>Basidiomycota</taxon>
        <taxon>Agaricomycotina</taxon>
        <taxon>Agaricomycetes</taxon>
        <taxon>Agaricomycetidae</taxon>
        <taxon>Agaricales</taxon>
        <taxon>Marasmiineae</taxon>
        <taxon>Marasmiaceae</taxon>
        <taxon>Tetrapyrgos</taxon>
    </lineage>
</organism>
<dbReference type="AlphaFoldDB" id="A0A8H5GWI4"/>
<feature type="transmembrane region" description="Helical" evidence="1">
    <location>
        <begin position="475"/>
        <end position="499"/>
    </location>
</feature>
<keyword evidence="1" id="KW-0812">Transmembrane</keyword>
<reference evidence="3 4" key="1">
    <citation type="journal article" date="2020" name="ISME J.">
        <title>Uncovering the hidden diversity of litter-decomposition mechanisms in mushroom-forming fungi.</title>
        <authorList>
            <person name="Floudas D."/>
            <person name="Bentzer J."/>
            <person name="Ahren D."/>
            <person name="Johansson T."/>
            <person name="Persson P."/>
            <person name="Tunlid A."/>
        </authorList>
    </citation>
    <scope>NUCLEOTIDE SEQUENCE [LARGE SCALE GENOMIC DNA]</scope>
    <source>
        <strain evidence="3 4">CBS 291.85</strain>
    </source>
</reference>
<evidence type="ECO:0000313" key="4">
    <source>
        <dbReference type="Proteomes" id="UP000559256"/>
    </source>
</evidence>
<dbReference type="InterPro" id="IPR013783">
    <property type="entry name" value="Ig-like_fold"/>
</dbReference>
<comment type="caution">
    <text evidence="3">The sequence shown here is derived from an EMBL/GenBank/DDBJ whole genome shotgun (WGS) entry which is preliminary data.</text>
</comment>
<sequence>MSLARFLVYSNQFDLQGICATTSTWLQNQTHIDIIHNHIAEYAKIYDNLSAHQPDTEDPWPTADELLAMTYAGPPVYGLQGVGEGQSTNGSIALRTTVEQNEAPTWVVIWGGANVLAQAVWEYEQNHTQAEIDHFISKLRVYSISDQDNSGARVRRRHPEIFWILSLHTMNIYQSTTWQGISSPGVDQGGPDNSIVSNDWLQTNIRDVSSFGSVYPDVEFIMEGDSPTFLYLSQNGLGSSEHPCWGSWGGRYGRITDEDHIYTDTVDTNVRGLDGNHYTSGYASVWRWRNAYQWDFSGRMHWTSTSNFSAVNHNPVVVVNDSNIVAQPLFLNVTPGEIVFLDASASYDPDVNSSSTATSISSKGFANITFWQYVDASAPQSGLNTAPSLKITQDGLTATVAVPALEDIPSAWIQGLRIILPASILKEPLLWDILMNLRGDYQIIVGPVSRRHASSLAGRNLNKMIPRIGLPMPTVVYFISRIVTLGYLLSLTLFMVAPVQCTPTAHIVGVTSHLSMTSTGLLFFFRVSALYHNHRYIRATFFSLWISLPRDSPKYFNRLEEFEQEIEKRKDEIGR</sequence>
<evidence type="ECO:0000259" key="2">
    <source>
        <dbReference type="Pfam" id="PF07632"/>
    </source>
</evidence>
<dbReference type="Gene3D" id="2.60.40.10">
    <property type="entry name" value="Immunoglobulins"/>
    <property type="match status" value="1"/>
</dbReference>
<dbReference type="OrthoDB" id="3592035at2759"/>
<evidence type="ECO:0000313" key="3">
    <source>
        <dbReference type="EMBL" id="KAF5372120.1"/>
    </source>
</evidence>
<protein>
    <recommendedName>
        <fullName evidence="2">Cellulose-binding Sde182 nucleoside hydrolase-like domain-containing protein</fullName>
    </recommendedName>
</protein>
<proteinExistence type="predicted"/>
<keyword evidence="1" id="KW-1133">Transmembrane helix</keyword>
<dbReference type="EMBL" id="JAACJM010000006">
    <property type="protein sequence ID" value="KAF5372120.1"/>
    <property type="molecule type" value="Genomic_DNA"/>
</dbReference>
<dbReference type="Pfam" id="PF07632">
    <property type="entry name" value="Sde182_NH-like"/>
    <property type="match status" value="1"/>
</dbReference>
<evidence type="ECO:0000256" key="1">
    <source>
        <dbReference type="SAM" id="Phobius"/>
    </source>
</evidence>
<dbReference type="Proteomes" id="UP000559256">
    <property type="component" value="Unassembled WGS sequence"/>
</dbReference>
<dbReference type="Gene3D" id="3.90.245.10">
    <property type="entry name" value="Ribonucleoside hydrolase-like"/>
    <property type="match status" value="1"/>
</dbReference>
<keyword evidence="1" id="KW-0472">Membrane</keyword>
<dbReference type="GO" id="GO:0016799">
    <property type="term" value="F:hydrolase activity, hydrolyzing N-glycosyl compounds"/>
    <property type="evidence" value="ECO:0007669"/>
    <property type="project" value="InterPro"/>
</dbReference>
<feature type="domain" description="Cellulose-binding Sde182 nucleoside hydrolase-like" evidence="2">
    <location>
        <begin position="1"/>
        <end position="252"/>
    </location>
</feature>